<accession>A0ACC2G8L9</accession>
<name>A0ACC2G8L9_DALPE</name>
<dbReference type="Proteomes" id="UP001157502">
    <property type="component" value="Chromosome 16"/>
</dbReference>
<reference evidence="1" key="1">
    <citation type="submission" date="2021-05" db="EMBL/GenBank/DDBJ databases">
        <authorList>
            <person name="Pan Q."/>
            <person name="Jouanno E."/>
            <person name="Zahm M."/>
            <person name="Klopp C."/>
            <person name="Cabau C."/>
            <person name="Louis A."/>
            <person name="Berthelot C."/>
            <person name="Parey E."/>
            <person name="Roest Crollius H."/>
            <person name="Montfort J."/>
            <person name="Robinson-Rechavi M."/>
            <person name="Bouchez O."/>
            <person name="Lampietro C."/>
            <person name="Lopez Roques C."/>
            <person name="Donnadieu C."/>
            <person name="Postlethwait J."/>
            <person name="Bobe J."/>
            <person name="Dillon D."/>
            <person name="Chandos A."/>
            <person name="von Hippel F."/>
            <person name="Guiguen Y."/>
        </authorList>
    </citation>
    <scope>NUCLEOTIDE SEQUENCE</scope>
    <source>
        <strain evidence="1">YG-Jan2019</strain>
    </source>
</reference>
<comment type="caution">
    <text evidence="1">The sequence shown here is derived from an EMBL/GenBank/DDBJ whole genome shotgun (WGS) entry which is preliminary data.</text>
</comment>
<keyword evidence="2" id="KW-1185">Reference proteome</keyword>
<sequence>MIPDVLAFRSTTREQDEQSACRLNADAFSSRYTSVDCQLMSSASLVRARQHASIRRQCRSGYLATPLNAAAGERIKEARLRLMACIHSSQITCQPVVDTESILLYFAINLETPGPTSSLPDGSASTVVHFSHLPPMHVDVLGCFPFVYLHRALSERRDLTKKRSLYKTENRTAEDDGTSKCVFPV</sequence>
<evidence type="ECO:0000313" key="1">
    <source>
        <dbReference type="EMBL" id="KAJ7999815.1"/>
    </source>
</evidence>
<gene>
    <name evidence="1" type="ORF">DPEC_G00198330</name>
</gene>
<evidence type="ECO:0000313" key="2">
    <source>
        <dbReference type="Proteomes" id="UP001157502"/>
    </source>
</evidence>
<dbReference type="EMBL" id="CM055743">
    <property type="protein sequence ID" value="KAJ7999815.1"/>
    <property type="molecule type" value="Genomic_DNA"/>
</dbReference>
<protein>
    <submittedName>
        <fullName evidence="1">Uncharacterized protein</fullName>
    </submittedName>
</protein>
<organism evidence="1 2">
    <name type="scientific">Dallia pectoralis</name>
    <name type="common">Alaska blackfish</name>
    <dbReference type="NCBI Taxonomy" id="75939"/>
    <lineage>
        <taxon>Eukaryota</taxon>
        <taxon>Metazoa</taxon>
        <taxon>Chordata</taxon>
        <taxon>Craniata</taxon>
        <taxon>Vertebrata</taxon>
        <taxon>Euteleostomi</taxon>
        <taxon>Actinopterygii</taxon>
        <taxon>Neopterygii</taxon>
        <taxon>Teleostei</taxon>
        <taxon>Protacanthopterygii</taxon>
        <taxon>Esociformes</taxon>
        <taxon>Umbridae</taxon>
        <taxon>Dallia</taxon>
    </lineage>
</organism>
<proteinExistence type="predicted"/>